<feature type="transmembrane region" description="Helical" evidence="6">
    <location>
        <begin position="126"/>
        <end position="146"/>
    </location>
</feature>
<accession>A0A284RM57</accession>
<dbReference type="GO" id="GO:0022857">
    <property type="term" value="F:transmembrane transporter activity"/>
    <property type="evidence" value="ECO:0007669"/>
    <property type="project" value="InterPro"/>
</dbReference>
<dbReference type="Proteomes" id="UP000219338">
    <property type="component" value="Unassembled WGS sequence"/>
</dbReference>
<evidence type="ECO:0008006" key="9">
    <source>
        <dbReference type="Google" id="ProtNLM"/>
    </source>
</evidence>
<evidence type="ECO:0000313" key="7">
    <source>
        <dbReference type="EMBL" id="SJL09785.1"/>
    </source>
</evidence>
<organism evidence="7 8">
    <name type="scientific">Armillaria ostoyae</name>
    <name type="common">Armillaria root rot fungus</name>
    <dbReference type="NCBI Taxonomy" id="47428"/>
    <lineage>
        <taxon>Eukaryota</taxon>
        <taxon>Fungi</taxon>
        <taxon>Dikarya</taxon>
        <taxon>Basidiomycota</taxon>
        <taxon>Agaricomycotina</taxon>
        <taxon>Agaricomycetes</taxon>
        <taxon>Agaricomycetidae</taxon>
        <taxon>Agaricales</taxon>
        <taxon>Marasmiineae</taxon>
        <taxon>Physalacriaceae</taxon>
        <taxon>Armillaria</taxon>
    </lineage>
</organism>
<dbReference type="InterPro" id="IPR036259">
    <property type="entry name" value="MFS_trans_sf"/>
</dbReference>
<feature type="transmembrane region" description="Helical" evidence="6">
    <location>
        <begin position="166"/>
        <end position="188"/>
    </location>
</feature>
<dbReference type="Gene3D" id="1.20.1250.20">
    <property type="entry name" value="MFS general substrate transporter like domains"/>
    <property type="match status" value="1"/>
</dbReference>
<evidence type="ECO:0000256" key="4">
    <source>
        <dbReference type="ARBA" id="ARBA00023136"/>
    </source>
</evidence>
<evidence type="ECO:0000256" key="3">
    <source>
        <dbReference type="ARBA" id="ARBA00022989"/>
    </source>
</evidence>
<feature type="transmembrane region" description="Helical" evidence="6">
    <location>
        <begin position="200"/>
        <end position="219"/>
    </location>
</feature>
<feature type="transmembrane region" description="Helical" evidence="6">
    <location>
        <begin position="365"/>
        <end position="385"/>
    </location>
</feature>
<dbReference type="AlphaFoldDB" id="A0A284RM57"/>
<feature type="transmembrane region" description="Helical" evidence="6">
    <location>
        <begin position="339"/>
        <end position="358"/>
    </location>
</feature>
<name>A0A284RM57_ARMOS</name>
<feature type="region of interest" description="Disordered" evidence="5">
    <location>
        <begin position="259"/>
        <end position="284"/>
    </location>
</feature>
<gene>
    <name evidence="7" type="ORF">ARMOST_13166</name>
</gene>
<dbReference type="OMA" id="TSPAWIM"/>
<protein>
    <recommendedName>
        <fullName evidence="9">Major facilitator superfamily (MFS) profile domain-containing protein</fullName>
    </recommendedName>
</protein>
<feature type="transmembrane region" description="Helical" evidence="6">
    <location>
        <begin position="39"/>
        <end position="57"/>
    </location>
</feature>
<keyword evidence="3 6" id="KW-1133">Transmembrane helix</keyword>
<evidence type="ECO:0000256" key="6">
    <source>
        <dbReference type="SAM" id="Phobius"/>
    </source>
</evidence>
<keyword evidence="2 6" id="KW-0812">Transmembrane</keyword>
<keyword evidence="4 6" id="KW-0472">Membrane</keyword>
<feature type="compositionally biased region" description="Pro residues" evidence="5">
    <location>
        <begin position="274"/>
        <end position="284"/>
    </location>
</feature>
<comment type="subcellular location">
    <subcellularLocation>
        <location evidence="1">Membrane</location>
        <topology evidence="1">Multi-pass membrane protein</topology>
    </subcellularLocation>
</comment>
<evidence type="ECO:0000313" key="8">
    <source>
        <dbReference type="Proteomes" id="UP000219338"/>
    </source>
</evidence>
<dbReference type="InterPro" id="IPR051068">
    <property type="entry name" value="MFS_Domain-Containing_Protein"/>
</dbReference>
<feature type="transmembrane region" description="Helical" evidence="6">
    <location>
        <begin position="294"/>
        <end position="314"/>
    </location>
</feature>
<keyword evidence="8" id="KW-1185">Reference proteome</keyword>
<reference evidence="8" key="1">
    <citation type="journal article" date="2017" name="Nat. Ecol. Evol.">
        <title>Genome expansion and lineage-specific genetic innovations in the forest pathogenic fungi Armillaria.</title>
        <authorList>
            <person name="Sipos G."/>
            <person name="Prasanna A.N."/>
            <person name="Walter M.C."/>
            <person name="O'Connor E."/>
            <person name="Balint B."/>
            <person name="Krizsan K."/>
            <person name="Kiss B."/>
            <person name="Hess J."/>
            <person name="Varga T."/>
            <person name="Slot J."/>
            <person name="Riley R."/>
            <person name="Boka B."/>
            <person name="Rigling D."/>
            <person name="Barry K."/>
            <person name="Lee J."/>
            <person name="Mihaltcheva S."/>
            <person name="LaButti K."/>
            <person name="Lipzen A."/>
            <person name="Waldron R."/>
            <person name="Moloney N.M."/>
            <person name="Sperisen C."/>
            <person name="Kredics L."/>
            <person name="Vagvoelgyi C."/>
            <person name="Patrignani A."/>
            <person name="Fitzpatrick D."/>
            <person name="Nagy I."/>
            <person name="Doyle S."/>
            <person name="Anderson J.B."/>
            <person name="Grigoriev I.V."/>
            <person name="Gueldener U."/>
            <person name="Muensterkoetter M."/>
            <person name="Nagy L.G."/>
        </authorList>
    </citation>
    <scope>NUCLEOTIDE SEQUENCE [LARGE SCALE GENOMIC DNA]</scope>
    <source>
        <strain evidence="8">C18/9</strain>
    </source>
</reference>
<dbReference type="Pfam" id="PF07690">
    <property type="entry name" value="MFS_1"/>
    <property type="match status" value="1"/>
</dbReference>
<feature type="transmembrane region" description="Helical" evidence="6">
    <location>
        <begin position="63"/>
        <end position="90"/>
    </location>
</feature>
<dbReference type="PANTHER" id="PTHR23510">
    <property type="entry name" value="INNER MEMBRANE TRANSPORT PROTEIN YAJR"/>
    <property type="match status" value="1"/>
</dbReference>
<evidence type="ECO:0000256" key="1">
    <source>
        <dbReference type="ARBA" id="ARBA00004141"/>
    </source>
</evidence>
<dbReference type="OrthoDB" id="2015447at2759"/>
<dbReference type="PANTHER" id="PTHR23510:SF64">
    <property type="entry name" value="INNER MEMBRANE TRANSPORT PROTEIN YAJR"/>
    <property type="match status" value="1"/>
</dbReference>
<sequence>MATATTASPWFTVSPWNTLHDEPSSTTDPELKLPQLPSLVIIITSNILLQISFFIIVSSSNDYAIYLGGNSTFSGVVIGIPTVFAAIAVVPLLKYDGGGYKLPLHVSCASSIVGLLLYALAYPVHYLYLILLGRIVNGIGFSMWMYHKRYCADPRIVGIRRRTTLASWLVMGQGVGMTLGPFAGGLLYKEVGFANRWFNGFTSPAWIMAGVWMVFWGVVQKWYKDPVDEQPRAGNSPVEQAAEDIPMTVMSSAEKTPSEAMSHPSLASRHHPVPASPVPSIPPPARQRLSSSQLAVSVCMCWFAMTCFFILGAWEANMPVFGSSSVSNLHWTPFSSGNYIALGGLTTFPFLLLNVIYARRYQDRTTLAVGSALGMASLIVFIALLEASDDRVHAVAVVACWWAVALGFNLASTVTLSLLSKQTPGDWNNWTSLAIQYSNFTGRVTGAIWGGSGVAVGMANYVGLEIALVGIGGVLFTSFWKDLKAKVG</sequence>
<evidence type="ECO:0000256" key="2">
    <source>
        <dbReference type="ARBA" id="ARBA00022692"/>
    </source>
</evidence>
<proteinExistence type="predicted"/>
<dbReference type="STRING" id="47428.A0A284RM57"/>
<feature type="transmembrane region" description="Helical" evidence="6">
    <location>
        <begin position="391"/>
        <end position="411"/>
    </location>
</feature>
<evidence type="ECO:0000256" key="5">
    <source>
        <dbReference type="SAM" id="MobiDB-lite"/>
    </source>
</evidence>
<dbReference type="InterPro" id="IPR011701">
    <property type="entry name" value="MFS"/>
</dbReference>
<dbReference type="EMBL" id="FUEG01000011">
    <property type="protein sequence ID" value="SJL09785.1"/>
    <property type="molecule type" value="Genomic_DNA"/>
</dbReference>
<dbReference type="SUPFAM" id="SSF103473">
    <property type="entry name" value="MFS general substrate transporter"/>
    <property type="match status" value="1"/>
</dbReference>
<dbReference type="GO" id="GO:0016020">
    <property type="term" value="C:membrane"/>
    <property type="evidence" value="ECO:0007669"/>
    <property type="project" value="UniProtKB-SubCell"/>
</dbReference>